<protein>
    <recommendedName>
        <fullName evidence="2">Activator of Hsp90 ATPase homologue 1/2-like C-terminal domain-containing protein</fullName>
    </recommendedName>
</protein>
<proteinExistence type="inferred from homology"/>
<evidence type="ECO:0000256" key="1">
    <source>
        <dbReference type="ARBA" id="ARBA00006817"/>
    </source>
</evidence>
<dbReference type="EMBL" id="BLAE01000046">
    <property type="protein sequence ID" value="GES13445.1"/>
    <property type="molecule type" value="Genomic_DNA"/>
</dbReference>
<evidence type="ECO:0000313" key="3">
    <source>
        <dbReference type="EMBL" id="GES13445.1"/>
    </source>
</evidence>
<dbReference type="Pfam" id="PF08327">
    <property type="entry name" value="AHSA1"/>
    <property type="match status" value="1"/>
</dbReference>
<dbReference type="SUPFAM" id="SSF55961">
    <property type="entry name" value="Bet v1-like"/>
    <property type="match status" value="1"/>
</dbReference>
<dbReference type="RefSeq" id="WP_155358698.1">
    <property type="nucleotide sequence ID" value="NZ_BAAAHL010000042.1"/>
</dbReference>
<dbReference type="AlphaFoldDB" id="A0A5M3WVJ6"/>
<accession>A0A5M3WVJ6</accession>
<dbReference type="OrthoDB" id="3365660at2"/>
<reference evidence="3 4" key="1">
    <citation type="submission" date="2019-10" db="EMBL/GenBank/DDBJ databases">
        <title>Whole genome shotgun sequence of Acrocarpospora macrocephala NBRC 16266.</title>
        <authorList>
            <person name="Ichikawa N."/>
            <person name="Kimura A."/>
            <person name="Kitahashi Y."/>
            <person name="Komaki H."/>
            <person name="Oguchi A."/>
        </authorList>
    </citation>
    <scope>NUCLEOTIDE SEQUENCE [LARGE SCALE GENOMIC DNA]</scope>
    <source>
        <strain evidence="3 4">NBRC 16266</strain>
    </source>
</reference>
<name>A0A5M3WVJ6_9ACTN</name>
<evidence type="ECO:0000259" key="2">
    <source>
        <dbReference type="Pfam" id="PF08327"/>
    </source>
</evidence>
<evidence type="ECO:0000313" key="4">
    <source>
        <dbReference type="Proteomes" id="UP000331127"/>
    </source>
</evidence>
<organism evidence="3 4">
    <name type="scientific">Acrocarpospora macrocephala</name>
    <dbReference type="NCBI Taxonomy" id="150177"/>
    <lineage>
        <taxon>Bacteria</taxon>
        <taxon>Bacillati</taxon>
        <taxon>Actinomycetota</taxon>
        <taxon>Actinomycetes</taxon>
        <taxon>Streptosporangiales</taxon>
        <taxon>Streptosporangiaceae</taxon>
        <taxon>Acrocarpospora</taxon>
    </lineage>
</organism>
<gene>
    <name evidence="3" type="ORF">Amac_070420</name>
</gene>
<dbReference type="Proteomes" id="UP000331127">
    <property type="component" value="Unassembled WGS sequence"/>
</dbReference>
<comment type="caution">
    <text evidence="3">The sequence shown here is derived from an EMBL/GenBank/DDBJ whole genome shotgun (WGS) entry which is preliminary data.</text>
</comment>
<feature type="domain" description="Activator of Hsp90 ATPase homologue 1/2-like C-terminal" evidence="2">
    <location>
        <begin position="20"/>
        <end position="143"/>
    </location>
</feature>
<dbReference type="InterPro" id="IPR013538">
    <property type="entry name" value="ASHA1/2-like_C"/>
</dbReference>
<dbReference type="InterPro" id="IPR023393">
    <property type="entry name" value="START-like_dom_sf"/>
</dbReference>
<keyword evidence="4" id="KW-1185">Reference proteome</keyword>
<dbReference type="Gene3D" id="3.30.530.20">
    <property type="match status" value="1"/>
</dbReference>
<comment type="similarity">
    <text evidence="1">Belongs to the AHA1 family.</text>
</comment>
<sequence length="155" mass="16570">MTASSELRGDELIAKRHLPAEPERVWAAFTSPASIAAFWGGSHATVPPESVTVDLRPGGEFALDTRAPDGATRRLRFVYVSVAAPHELVFDEPLTGLRTTVKVHPAGGGTDLTVHQRQLPPELRTAQAADGLASILDALAVHLQHPDITPERSTS</sequence>
<dbReference type="CDD" id="cd07814">
    <property type="entry name" value="SRPBCC_CalC_Aha1-like"/>
    <property type="match status" value="1"/>
</dbReference>